<organism evidence="2 3">
    <name type="scientific">Liparis tanakae</name>
    <name type="common">Tanaka's snailfish</name>
    <dbReference type="NCBI Taxonomy" id="230148"/>
    <lineage>
        <taxon>Eukaryota</taxon>
        <taxon>Metazoa</taxon>
        <taxon>Chordata</taxon>
        <taxon>Craniata</taxon>
        <taxon>Vertebrata</taxon>
        <taxon>Euteleostomi</taxon>
        <taxon>Actinopterygii</taxon>
        <taxon>Neopterygii</taxon>
        <taxon>Teleostei</taxon>
        <taxon>Neoteleostei</taxon>
        <taxon>Acanthomorphata</taxon>
        <taxon>Eupercaria</taxon>
        <taxon>Perciformes</taxon>
        <taxon>Cottioidei</taxon>
        <taxon>Cottales</taxon>
        <taxon>Liparidae</taxon>
        <taxon>Liparis</taxon>
    </lineage>
</organism>
<proteinExistence type="predicted"/>
<dbReference type="AlphaFoldDB" id="A0A4Z2EPJ9"/>
<reference evidence="2 3" key="1">
    <citation type="submission" date="2019-03" db="EMBL/GenBank/DDBJ databases">
        <title>First draft genome of Liparis tanakae, snailfish: a comprehensive survey of snailfish specific genes.</title>
        <authorList>
            <person name="Kim W."/>
            <person name="Song I."/>
            <person name="Jeong J.-H."/>
            <person name="Kim D."/>
            <person name="Kim S."/>
            <person name="Ryu S."/>
            <person name="Song J.Y."/>
            <person name="Lee S.K."/>
        </authorList>
    </citation>
    <scope>NUCLEOTIDE SEQUENCE [LARGE SCALE GENOMIC DNA]</scope>
    <source>
        <tissue evidence="2">Muscle</tissue>
    </source>
</reference>
<comment type="caution">
    <text evidence="2">The sequence shown here is derived from an EMBL/GenBank/DDBJ whole genome shotgun (WGS) entry which is preliminary data.</text>
</comment>
<feature type="region of interest" description="Disordered" evidence="1">
    <location>
        <begin position="22"/>
        <end position="45"/>
    </location>
</feature>
<name>A0A4Z2EPJ9_9TELE</name>
<evidence type="ECO:0000313" key="2">
    <source>
        <dbReference type="EMBL" id="TNN30530.1"/>
    </source>
</evidence>
<feature type="compositionally biased region" description="Basic and acidic residues" evidence="1">
    <location>
        <begin position="89"/>
        <end position="101"/>
    </location>
</feature>
<keyword evidence="3" id="KW-1185">Reference proteome</keyword>
<accession>A0A4Z2EPJ9</accession>
<feature type="region of interest" description="Disordered" evidence="1">
    <location>
        <begin position="89"/>
        <end position="146"/>
    </location>
</feature>
<dbReference type="Proteomes" id="UP000314294">
    <property type="component" value="Unassembled WGS sequence"/>
</dbReference>
<evidence type="ECO:0000313" key="3">
    <source>
        <dbReference type="Proteomes" id="UP000314294"/>
    </source>
</evidence>
<gene>
    <name evidence="2" type="ORF">EYF80_059318</name>
</gene>
<evidence type="ECO:0000256" key="1">
    <source>
        <dbReference type="SAM" id="MobiDB-lite"/>
    </source>
</evidence>
<sequence length="208" mass="22911">MDLNLLSTSLCSVMSVARMHLQRRQRVNPTDPRGPEQAQPIRGRLSLDDPFSYPLVLIHGQNLKGHGTVVVLQWRDVVVAEGEVGASVDLKRGHTDGDEWVHQTASQGPHRGLRGASEGPQRGLTRDSEGPNRGKNSLSQPSDSLHVEDTGPLVVCSWSRRRGDSRRLVGRNTTALKLLQVSYQLSKVGVFRYCLTSSDTSRELRATA</sequence>
<protein>
    <submittedName>
        <fullName evidence="2">Uncharacterized protein</fullName>
    </submittedName>
</protein>
<feature type="compositionally biased region" description="Polar residues" evidence="1">
    <location>
        <begin position="134"/>
        <end position="143"/>
    </location>
</feature>
<dbReference type="EMBL" id="SRLO01004392">
    <property type="protein sequence ID" value="TNN30530.1"/>
    <property type="molecule type" value="Genomic_DNA"/>
</dbReference>